<dbReference type="OrthoDB" id="3808618at2"/>
<name>A0A366E8W3_9HYPH</name>
<feature type="domain" description="Endonuclease/exonuclease/phosphatase" evidence="2">
    <location>
        <begin position="111"/>
        <end position="316"/>
    </location>
</feature>
<dbReference type="GO" id="GO:0004527">
    <property type="term" value="F:exonuclease activity"/>
    <property type="evidence" value="ECO:0007669"/>
    <property type="project" value="UniProtKB-KW"/>
</dbReference>
<dbReference type="GO" id="GO:0004519">
    <property type="term" value="F:endonuclease activity"/>
    <property type="evidence" value="ECO:0007669"/>
    <property type="project" value="UniProtKB-KW"/>
</dbReference>
<dbReference type="Proteomes" id="UP000252893">
    <property type="component" value="Unassembled WGS sequence"/>
</dbReference>
<sequence>MSVEKLVPAVKKPSRLLFALLIILVLLSVPLVLGFFGRLHPALDSFAHFRAHLAAIMAIGGIFLLFTSLRREAAMVALLGISAFSTTVNWNSSSQKTADANETVTYRLMQINLLQNHADPKEVLQAIARNAPDIITYQEGSEQWQPWLKILEGSYPYRHQCGTLPNRWGVGILSRRAFAEFGSPVCTGDGVLATALINLGGTNVLVSSVHQSWPWPFPQVQQFEMLRPALEPMANAHGIPVIIAGDFNATPWSYNLRKYEMLTDTKRVAGSGPTWLTNRLPEMLRPWIGLPIDQVLINNTVKARSLRAGEPAGSDHLPLLLEFSVPAPASEPAEDNPQPNPAAVRI</sequence>
<dbReference type="EMBL" id="QNRH01000001">
    <property type="protein sequence ID" value="RBO98747.1"/>
    <property type="molecule type" value="Genomic_DNA"/>
</dbReference>
<dbReference type="Gene3D" id="3.60.10.10">
    <property type="entry name" value="Endonuclease/exonuclease/phosphatase"/>
    <property type="match status" value="1"/>
</dbReference>
<keyword evidence="4" id="KW-1185">Reference proteome</keyword>
<feature type="transmembrane region" description="Helical" evidence="1">
    <location>
        <begin position="16"/>
        <end position="37"/>
    </location>
</feature>
<evidence type="ECO:0000313" key="3">
    <source>
        <dbReference type="EMBL" id="RBO98747.1"/>
    </source>
</evidence>
<dbReference type="InterPro" id="IPR036691">
    <property type="entry name" value="Endo/exonu/phosph_ase_sf"/>
</dbReference>
<dbReference type="SUPFAM" id="SSF56219">
    <property type="entry name" value="DNase I-like"/>
    <property type="match status" value="1"/>
</dbReference>
<dbReference type="RefSeq" id="WP_113942676.1">
    <property type="nucleotide sequence ID" value="NZ_JBHEEG010000003.1"/>
</dbReference>
<dbReference type="InterPro" id="IPR005135">
    <property type="entry name" value="Endo/exonuclease/phosphatase"/>
</dbReference>
<keyword evidence="3" id="KW-0269">Exonuclease</keyword>
<keyword evidence="3" id="KW-0255">Endonuclease</keyword>
<dbReference type="Pfam" id="PF03372">
    <property type="entry name" value="Exo_endo_phos"/>
    <property type="match status" value="1"/>
</dbReference>
<organism evidence="3 4">
    <name type="scientific">Pseudochrobactrum asaccharolyticum</name>
    <dbReference type="NCBI Taxonomy" id="354351"/>
    <lineage>
        <taxon>Bacteria</taxon>
        <taxon>Pseudomonadati</taxon>
        <taxon>Pseudomonadota</taxon>
        <taxon>Alphaproteobacteria</taxon>
        <taxon>Hyphomicrobiales</taxon>
        <taxon>Brucellaceae</taxon>
        <taxon>Pseudochrobactrum</taxon>
    </lineage>
</organism>
<evidence type="ECO:0000256" key="1">
    <source>
        <dbReference type="SAM" id="Phobius"/>
    </source>
</evidence>
<keyword evidence="3" id="KW-0540">Nuclease</keyword>
<proteinExistence type="predicted"/>
<comment type="caution">
    <text evidence="3">The sequence shown here is derived from an EMBL/GenBank/DDBJ whole genome shotgun (WGS) entry which is preliminary data.</text>
</comment>
<keyword evidence="1" id="KW-0472">Membrane</keyword>
<dbReference type="AlphaFoldDB" id="A0A366E8W3"/>
<evidence type="ECO:0000259" key="2">
    <source>
        <dbReference type="Pfam" id="PF03372"/>
    </source>
</evidence>
<keyword evidence="1" id="KW-1133">Transmembrane helix</keyword>
<keyword evidence="3" id="KW-0378">Hydrolase</keyword>
<protein>
    <submittedName>
        <fullName evidence="3">Endonuclease/exonuclease/phosphatase (EEP) superfamily protein YafD</fullName>
    </submittedName>
</protein>
<reference evidence="3 4" key="1">
    <citation type="submission" date="2018-06" db="EMBL/GenBank/DDBJ databases">
        <title>Genomic Encyclopedia of Type Strains, Phase IV (KMG-IV): sequencing the most valuable type-strain genomes for metagenomic binning, comparative biology and taxonomic classification.</title>
        <authorList>
            <person name="Goeker M."/>
        </authorList>
    </citation>
    <scope>NUCLEOTIDE SEQUENCE [LARGE SCALE GENOMIC DNA]</scope>
    <source>
        <strain evidence="3 4">DSM 25619</strain>
    </source>
</reference>
<accession>A0A366E8W3</accession>
<gene>
    <name evidence="3" type="ORF">DFR47_101347</name>
</gene>
<evidence type="ECO:0000313" key="4">
    <source>
        <dbReference type="Proteomes" id="UP000252893"/>
    </source>
</evidence>
<feature type="transmembrane region" description="Helical" evidence="1">
    <location>
        <begin position="49"/>
        <end position="66"/>
    </location>
</feature>
<keyword evidence="1" id="KW-0812">Transmembrane</keyword>